<accession>A0A0H3KQP4</accession>
<feature type="domain" description="HTH tetR-type" evidence="5">
    <location>
        <begin position="13"/>
        <end position="73"/>
    </location>
</feature>
<dbReference type="EMBL" id="AP009387">
    <property type="protein sequence ID" value="BAG47531.1"/>
    <property type="molecule type" value="Genomic_DNA"/>
</dbReference>
<evidence type="ECO:0000256" key="3">
    <source>
        <dbReference type="ARBA" id="ARBA00023163"/>
    </source>
</evidence>
<keyword evidence="7" id="KW-1185">Reference proteome</keyword>
<name>A0A0H3KQP4_BURM1</name>
<keyword evidence="3" id="KW-0804">Transcription</keyword>
<dbReference type="GO" id="GO:0003677">
    <property type="term" value="F:DNA binding"/>
    <property type="evidence" value="ECO:0007669"/>
    <property type="project" value="UniProtKB-UniRule"/>
</dbReference>
<dbReference type="AlphaFoldDB" id="A0A0H3KQP4"/>
<dbReference type="PRINTS" id="PR00455">
    <property type="entry name" value="HTHTETR"/>
</dbReference>
<dbReference type="SUPFAM" id="SSF46689">
    <property type="entry name" value="Homeodomain-like"/>
    <property type="match status" value="1"/>
</dbReference>
<evidence type="ECO:0000256" key="2">
    <source>
        <dbReference type="ARBA" id="ARBA00023125"/>
    </source>
</evidence>
<protein>
    <submittedName>
        <fullName evidence="6">TetR family transcriptional regulator</fullName>
    </submittedName>
</protein>
<dbReference type="STRING" id="395019.BMULJ_05710"/>
<dbReference type="InterPro" id="IPR001647">
    <property type="entry name" value="HTH_TetR"/>
</dbReference>
<dbReference type="HOGENOM" id="CLU_1615916_0_0_4"/>
<dbReference type="InterPro" id="IPR009057">
    <property type="entry name" value="Homeodomain-like_sf"/>
</dbReference>
<dbReference type="Proteomes" id="UP000008815">
    <property type="component" value="Chromosome 3"/>
</dbReference>
<evidence type="ECO:0000259" key="5">
    <source>
        <dbReference type="PROSITE" id="PS50977"/>
    </source>
</evidence>
<dbReference type="PROSITE" id="PS50977">
    <property type="entry name" value="HTH_TETR_2"/>
    <property type="match status" value="1"/>
</dbReference>
<dbReference type="PANTHER" id="PTHR47506:SF6">
    <property type="entry name" value="HTH-TYPE TRANSCRIPTIONAL REPRESSOR NEMR"/>
    <property type="match status" value="1"/>
</dbReference>
<reference evidence="6 7" key="1">
    <citation type="submission" date="2007-04" db="EMBL/GenBank/DDBJ databases">
        <title>Complete genome sequence of Burkholderia multivorans ATCC 17616.</title>
        <authorList>
            <person name="Ohtsubo Y."/>
            <person name="Yamashita A."/>
            <person name="Kurokawa K."/>
            <person name="Takami H."/>
            <person name="Yuhara S."/>
            <person name="Nishiyama E."/>
            <person name="Endo R."/>
            <person name="Miyazaki R."/>
            <person name="Ono A."/>
            <person name="Yano K."/>
            <person name="Ito M."/>
            <person name="Sota M."/>
            <person name="Yuji N."/>
            <person name="Hattori M."/>
            <person name="Tsuda M."/>
        </authorList>
    </citation>
    <scope>NUCLEOTIDE SEQUENCE [LARGE SCALE GENOMIC DNA]</scope>
    <source>
        <strain evidence="7">ATCC 17616 / 249</strain>
    </source>
</reference>
<keyword evidence="2 4" id="KW-0238">DNA-binding</keyword>
<sequence>MEPARLTRAQRRLGTRERLVAAARHCFVAQGFADTTVEHIVERAGYTRGAFYANFKHKRELLVEILRRDRPQLLAWMRPCAMDDWRFRAADAAQIAAEWECFPLWVEVHLHALRDAATREMVDTLHAEPAPPAAASGAADFAERTPSPATWAALLGVALLRAGAQHALRGEPVQDAAPEVPSGDARRL</sequence>
<dbReference type="PANTHER" id="PTHR47506">
    <property type="entry name" value="TRANSCRIPTIONAL REGULATORY PROTEIN"/>
    <property type="match status" value="1"/>
</dbReference>
<evidence type="ECO:0000313" key="6">
    <source>
        <dbReference type="EMBL" id="BAG47531.1"/>
    </source>
</evidence>
<dbReference type="KEGG" id="bmj:BMULJ_05710"/>
<dbReference type="eggNOG" id="COG1309">
    <property type="taxonomic scope" value="Bacteria"/>
</dbReference>
<evidence type="ECO:0000256" key="4">
    <source>
        <dbReference type="PROSITE-ProRule" id="PRU00335"/>
    </source>
</evidence>
<dbReference type="RefSeq" id="WP_012218172.1">
    <property type="nucleotide sequence ID" value="NC_010087.1"/>
</dbReference>
<organism evidence="6 7">
    <name type="scientific">Burkholderia multivorans (strain ATCC 17616 / 249)</name>
    <dbReference type="NCBI Taxonomy" id="395019"/>
    <lineage>
        <taxon>Bacteria</taxon>
        <taxon>Pseudomonadati</taxon>
        <taxon>Pseudomonadota</taxon>
        <taxon>Betaproteobacteria</taxon>
        <taxon>Burkholderiales</taxon>
        <taxon>Burkholderiaceae</taxon>
        <taxon>Burkholderia</taxon>
        <taxon>Burkholderia cepacia complex</taxon>
    </lineage>
</organism>
<gene>
    <name evidence="6" type="ordered locus">BMULJ_05710</name>
</gene>
<dbReference type="Pfam" id="PF00440">
    <property type="entry name" value="TetR_N"/>
    <property type="match status" value="1"/>
</dbReference>
<evidence type="ECO:0000256" key="1">
    <source>
        <dbReference type="ARBA" id="ARBA00023015"/>
    </source>
</evidence>
<evidence type="ECO:0000313" key="7">
    <source>
        <dbReference type="Proteomes" id="UP000008815"/>
    </source>
</evidence>
<feature type="DNA-binding region" description="H-T-H motif" evidence="4">
    <location>
        <begin position="36"/>
        <end position="55"/>
    </location>
</feature>
<keyword evidence="1" id="KW-0805">Transcription regulation</keyword>
<proteinExistence type="predicted"/>
<dbReference type="GeneID" id="93169209"/>
<dbReference type="Gene3D" id="1.10.357.10">
    <property type="entry name" value="Tetracycline Repressor, domain 2"/>
    <property type="match status" value="1"/>
</dbReference>
<dbReference type="KEGG" id="bmu:Bmul_5812"/>